<dbReference type="EMBL" id="AOIM01000014">
    <property type="protein sequence ID" value="ELY93402.1"/>
    <property type="molecule type" value="Genomic_DNA"/>
</dbReference>
<keyword evidence="2" id="KW-1133">Transmembrane helix</keyword>
<dbReference type="RefSeq" id="WP_006652349.1">
    <property type="nucleotide sequence ID" value="NZ_AOIM01000014.1"/>
</dbReference>
<organism evidence="3 4">
    <name type="scientific">Natrialba hulunbeirensis JCM 10989</name>
    <dbReference type="NCBI Taxonomy" id="1227493"/>
    <lineage>
        <taxon>Archaea</taxon>
        <taxon>Methanobacteriati</taxon>
        <taxon>Methanobacteriota</taxon>
        <taxon>Stenosarchaea group</taxon>
        <taxon>Halobacteria</taxon>
        <taxon>Halobacteriales</taxon>
        <taxon>Natrialbaceae</taxon>
        <taxon>Natrialba</taxon>
    </lineage>
</organism>
<protein>
    <submittedName>
        <fullName evidence="3">Uncharacterized protein</fullName>
    </submittedName>
</protein>
<accession>M0A680</accession>
<dbReference type="PATRIC" id="fig|1227493.4.peg.1078"/>
<sequence>MSDRDSNLDPDAGADQDPTEKPTHDAEEAQQEGAQMARNWIAIAVVSILVLLLLVIGMMQATGLVDVFAPIADTQTQQWGAFAVLALIVLAIAGWSWTTLAR</sequence>
<comment type="caution">
    <text evidence="3">The sequence shown here is derived from an EMBL/GenBank/DDBJ whole genome shotgun (WGS) entry which is preliminary data.</text>
</comment>
<reference evidence="3 4" key="1">
    <citation type="journal article" date="2014" name="PLoS Genet.">
        <title>Phylogenetically driven sequencing of extremely halophilic archaea reveals strategies for static and dynamic osmo-response.</title>
        <authorList>
            <person name="Becker E.A."/>
            <person name="Seitzer P.M."/>
            <person name="Tritt A."/>
            <person name="Larsen D."/>
            <person name="Krusor M."/>
            <person name="Yao A.I."/>
            <person name="Wu D."/>
            <person name="Madern D."/>
            <person name="Eisen J.A."/>
            <person name="Darling A.E."/>
            <person name="Facciotti M.T."/>
        </authorList>
    </citation>
    <scope>NUCLEOTIDE SEQUENCE [LARGE SCALE GENOMIC DNA]</scope>
    <source>
        <strain evidence="3 4">JCM 10989</strain>
    </source>
</reference>
<evidence type="ECO:0000256" key="1">
    <source>
        <dbReference type="SAM" id="MobiDB-lite"/>
    </source>
</evidence>
<dbReference type="AlphaFoldDB" id="M0A680"/>
<gene>
    <name evidence="3" type="ORF">C483_05533</name>
</gene>
<evidence type="ECO:0000313" key="4">
    <source>
        <dbReference type="Proteomes" id="UP000011519"/>
    </source>
</evidence>
<evidence type="ECO:0000256" key="2">
    <source>
        <dbReference type="SAM" id="Phobius"/>
    </source>
</evidence>
<dbReference type="STRING" id="1227493.C483_05533"/>
<proteinExistence type="predicted"/>
<evidence type="ECO:0000313" key="3">
    <source>
        <dbReference type="EMBL" id="ELY93402.1"/>
    </source>
</evidence>
<name>M0A680_9EURY</name>
<feature type="region of interest" description="Disordered" evidence="1">
    <location>
        <begin position="1"/>
        <end position="32"/>
    </location>
</feature>
<feature type="transmembrane region" description="Helical" evidence="2">
    <location>
        <begin position="40"/>
        <end position="59"/>
    </location>
</feature>
<dbReference type="Proteomes" id="UP000011519">
    <property type="component" value="Unassembled WGS sequence"/>
</dbReference>
<keyword evidence="4" id="KW-1185">Reference proteome</keyword>
<feature type="compositionally biased region" description="Basic and acidic residues" evidence="1">
    <location>
        <begin position="18"/>
        <end position="27"/>
    </location>
</feature>
<keyword evidence="2" id="KW-0812">Transmembrane</keyword>
<keyword evidence="2" id="KW-0472">Membrane</keyword>
<feature type="transmembrane region" description="Helical" evidence="2">
    <location>
        <begin position="79"/>
        <end position="100"/>
    </location>
</feature>